<dbReference type="PRINTS" id="PR00778">
    <property type="entry name" value="HTHARSR"/>
</dbReference>
<dbReference type="InterPro" id="IPR051081">
    <property type="entry name" value="HTH_MetalResp_TranReg"/>
</dbReference>
<dbReference type="SMART" id="SM00418">
    <property type="entry name" value="HTH_ARSR"/>
    <property type="match status" value="1"/>
</dbReference>
<evidence type="ECO:0000313" key="6">
    <source>
        <dbReference type="Proteomes" id="UP000007383"/>
    </source>
</evidence>
<dbReference type="InterPro" id="IPR036388">
    <property type="entry name" value="WH-like_DNA-bd_sf"/>
</dbReference>
<keyword evidence="1" id="KW-0805">Transcription regulation</keyword>
<evidence type="ECO:0000256" key="2">
    <source>
        <dbReference type="ARBA" id="ARBA00023125"/>
    </source>
</evidence>
<evidence type="ECO:0000256" key="1">
    <source>
        <dbReference type="ARBA" id="ARBA00023015"/>
    </source>
</evidence>
<dbReference type="PANTHER" id="PTHR33154">
    <property type="entry name" value="TRANSCRIPTIONAL REGULATOR, ARSR FAMILY"/>
    <property type="match status" value="1"/>
</dbReference>
<keyword evidence="3" id="KW-0804">Transcription</keyword>
<dbReference type="InterPro" id="IPR036390">
    <property type="entry name" value="WH_DNA-bd_sf"/>
</dbReference>
<reference evidence="6" key="1">
    <citation type="journal article" date="2013" name="Stand. Genomic Sci.">
        <title>Complete genome sequence of the halophilic bacterium Spirochaeta africana type strain (Z-7692(T)) from the alkaline Lake Magadi in the East African Rift.</title>
        <authorList>
            <person name="Liolos K."/>
            <person name="Abt B."/>
            <person name="Scheuner C."/>
            <person name="Teshima H."/>
            <person name="Held B."/>
            <person name="Lapidus A."/>
            <person name="Nolan M."/>
            <person name="Lucas S."/>
            <person name="Deshpande S."/>
            <person name="Cheng J.F."/>
            <person name="Tapia R."/>
            <person name="Goodwin L.A."/>
            <person name="Pitluck S."/>
            <person name="Pagani I."/>
            <person name="Ivanova N."/>
            <person name="Mavromatis K."/>
            <person name="Mikhailova N."/>
            <person name="Huntemann M."/>
            <person name="Pati A."/>
            <person name="Chen A."/>
            <person name="Palaniappan K."/>
            <person name="Land M."/>
            <person name="Rohde M."/>
            <person name="Tindall B.J."/>
            <person name="Detter J.C."/>
            <person name="Goker M."/>
            <person name="Bristow J."/>
            <person name="Eisen J.A."/>
            <person name="Markowitz V."/>
            <person name="Hugenholtz P."/>
            <person name="Woyke T."/>
            <person name="Klenk H.P."/>
            <person name="Kyrpides N.C."/>
        </authorList>
    </citation>
    <scope>NUCLEOTIDE SEQUENCE</scope>
    <source>
        <strain evidence="6">ATCC 700263 / DSM 8902 / Z-7692</strain>
    </source>
</reference>
<feature type="domain" description="HTH arsR-type" evidence="4">
    <location>
        <begin position="15"/>
        <end position="110"/>
    </location>
</feature>
<dbReference type="InterPro" id="IPR011991">
    <property type="entry name" value="ArsR-like_HTH"/>
</dbReference>
<proteinExistence type="predicted"/>
<evidence type="ECO:0000313" key="5">
    <source>
        <dbReference type="EMBL" id="AFG36486.1"/>
    </source>
</evidence>
<evidence type="ECO:0000256" key="3">
    <source>
        <dbReference type="ARBA" id="ARBA00023163"/>
    </source>
</evidence>
<dbReference type="PATRIC" id="fig|889378.3.peg.385"/>
<name>H9UG43_SPIAZ</name>
<dbReference type="Proteomes" id="UP000007383">
    <property type="component" value="Chromosome"/>
</dbReference>
<dbReference type="GO" id="GO:0003700">
    <property type="term" value="F:DNA-binding transcription factor activity"/>
    <property type="evidence" value="ECO:0007669"/>
    <property type="project" value="InterPro"/>
</dbReference>
<dbReference type="PROSITE" id="PS50987">
    <property type="entry name" value="HTH_ARSR_2"/>
    <property type="match status" value="1"/>
</dbReference>
<dbReference type="Gene3D" id="1.10.10.10">
    <property type="entry name" value="Winged helix-like DNA-binding domain superfamily/Winged helix DNA-binding domain"/>
    <property type="match status" value="1"/>
</dbReference>
<dbReference type="RefSeq" id="WP_014454484.1">
    <property type="nucleotide sequence ID" value="NC_017098.1"/>
</dbReference>
<dbReference type="STRING" id="889378.Spiaf_0381"/>
<dbReference type="AlphaFoldDB" id="H9UG43"/>
<dbReference type="EMBL" id="CP003282">
    <property type="protein sequence ID" value="AFG36486.1"/>
    <property type="molecule type" value="Genomic_DNA"/>
</dbReference>
<protein>
    <submittedName>
        <fullName evidence="5">Putative transcriptional regulator</fullName>
    </submittedName>
</protein>
<accession>H9UG43</accession>
<dbReference type="OrthoDB" id="9798835at2"/>
<dbReference type="eggNOG" id="COG0640">
    <property type="taxonomic scope" value="Bacteria"/>
</dbReference>
<evidence type="ECO:0000259" key="4">
    <source>
        <dbReference type="PROSITE" id="PS50987"/>
    </source>
</evidence>
<dbReference type="CDD" id="cd00090">
    <property type="entry name" value="HTH_ARSR"/>
    <property type="match status" value="1"/>
</dbReference>
<dbReference type="NCBIfam" id="NF033788">
    <property type="entry name" value="HTH_metalloreg"/>
    <property type="match status" value="1"/>
</dbReference>
<dbReference type="KEGG" id="sfc:Spiaf_0381"/>
<dbReference type="PANTHER" id="PTHR33154:SF15">
    <property type="entry name" value="REGULATORY PROTEIN ARSR"/>
    <property type="match status" value="1"/>
</dbReference>
<sequence>MKKIAACCSPATPHDTPENRERYWQMARALGNPARLEIVSFLRSHAGCFTGNIVNSLPLAQATVSQHLKVLRSAGIIQGTTSGPATSYCLDARSLEWFAEQTRTMIPPGGSDA</sequence>
<organism evidence="5 6">
    <name type="scientific">Spirochaeta africana (strain ATCC 700263 / DSM 8902 / Z-7692)</name>
    <dbReference type="NCBI Taxonomy" id="889378"/>
    <lineage>
        <taxon>Bacteria</taxon>
        <taxon>Pseudomonadati</taxon>
        <taxon>Spirochaetota</taxon>
        <taxon>Spirochaetia</taxon>
        <taxon>Spirochaetales</taxon>
        <taxon>Spirochaetaceae</taxon>
        <taxon>Spirochaeta</taxon>
    </lineage>
</organism>
<dbReference type="InterPro" id="IPR001845">
    <property type="entry name" value="HTH_ArsR_DNA-bd_dom"/>
</dbReference>
<dbReference type="HOGENOM" id="CLU_097806_3_2_12"/>
<keyword evidence="6" id="KW-1185">Reference proteome</keyword>
<keyword evidence="2" id="KW-0238">DNA-binding</keyword>
<gene>
    <name evidence="5" type="ordered locus">Spiaf_0381</name>
</gene>
<dbReference type="Pfam" id="PF01022">
    <property type="entry name" value="HTH_5"/>
    <property type="match status" value="1"/>
</dbReference>
<dbReference type="SUPFAM" id="SSF46785">
    <property type="entry name" value="Winged helix' DNA-binding domain"/>
    <property type="match status" value="1"/>
</dbReference>
<dbReference type="GO" id="GO:0003677">
    <property type="term" value="F:DNA binding"/>
    <property type="evidence" value="ECO:0007669"/>
    <property type="project" value="UniProtKB-KW"/>
</dbReference>